<comment type="caution">
    <text evidence="1">The sequence shown here is derived from an EMBL/GenBank/DDBJ whole genome shotgun (WGS) entry which is preliminary data.</text>
</comment>
<organism evidence="1 2">
    <name type="scientific">Panaeolus cyanescens</name>
    <dbReference type="NCBI Taxonomy" id="181874"/>
    <lineage>
        <taxon>Eukaryota</taxon>
        <taxon>Fungi</taxon>
        <taxon>Dikarya</taxon>
        <taxon>Basidiomycota</taxon>
        <taxon>Agaricomycotina</taxon>
        <taxon>Agaricomycetes</taxon>
        <taxon>Agaricomycetidae</taxon>
        <taxon>Agaricales</taxon>
        <taxon>Agaricineae</taxon>
        <taxon>Galeropsidaceae</taxon>
        <taxon>Panaeolus</taxon>
    </lineage>
</organism>
<name>A0A409YLK3_9AGAR</name>
<dbReference type="Proteomes" id="UP000284842">
    <property type="component" value="Unassembled WGS sequence"/>
</dbReference>
<reference evidence="1 2" key="1">
    <citation type="journal article" date="2018" name="Evol. Lett.">
        <title>Horizontal gene cluster transfer increased hallucinogenic mushroom diversity.</title>
        <authorList>
            <person name="Reynolds H.T."/>
            <person name="Vijayakumar V."/>
            <person name="Gluck-Thaler E."/>
            <person name="Korotkin H.B."/>
            <person name="Matheny P.B."/>
            <person name="Slot J.C."/>
        </authorList>
    </citation>
    <scope>NUCLEOTIDE SEQUENCE [LARGE SCALE GENOMIC DNA]</scope>
    <source>
        <strain evidence="1 2">2629</strain>
    </source>
</reference>
<keyword evidence="2" id="KW-1185">Reference proteome</keyword>
<dbReference type="OrthoDB" id="3078918at2759"/>
<gene>
    <name evidence="1" type="ORF">CVT24_008318</name>
</gene>
<dbReference type="EMBL" id="NHTK01001005">
    <property type="protein sequence ID" value="PPR03963.1"/>
    <property type="molecule type" value="Genomic_DNA"/>
</dbReference>
<evidence type="ECO:0000313" key="1">
    <source>
        <dbReference type="EMBL" id="PPR03963.1"/>
    </source>
</evidence>
<dbReference type="SUPFAM" id="SSF55729">
    <property type="entry name" value="Acyl-CoA N-acyltransferases (Nat)"/>
    <property type="match status" value="1"/>
</dbReference>
<evidence type="ECO:0008006" key="3">
    <source>
        <dbReference type="Google" id="ProtNLM"/>
    </source>
</evidence>
<dbReference type="AlphaFoldDB" id="A0A409YLK3"/>
<proteinExistence type="predicted"/>
<protein>
    <recommendedName>
        <fullName evidence="3">N-acetyltransferase domain-containing protein</fullName>
    </recommendedName>
</protein>
<dbReference type="Gene3D" id="3.40.630.30">
    <property type="match status" value="1"/>
</dbReference>
<sequence length="223" mass="24713">MSAFESLGITTRSLASSDLPYIRGFLADIFTRKEPVMSFLKITIDAYNTFNDEFSHHFDLDLSTVACLPSGEIIATFLACPFDASFDVTKIDETVIGSLGLAVGLMEEFTKEVLEKLNVELGRNAKALNLVSGATADAYENMGINKRLRAETLEKAKKSGKWDIAVVECSNGVTQHLMRDVYGFEVFKEVKYADYEEQDGEGGFKKPFLGLEGSTMILFKNLK</sequence>
<accession>A0A409YLK3</accession>
<dbReference type="InterPro" id="IPR016181">
    <property type="entry name" value="Acyl_CoA_acyltransferase"/>
</dbReference>
<evidence type="ECO:0000313" key="2">
    <source>
        <dbReference type="Proteomes" id="UP000284842"/>
    </source>
</evidence>
<dbReference type="InParanoid" id="A0A409YLK3"/>